<dbReference type="GO" id="GO:0022857">
    <property type="term" value="F:transmembrane transporter activity"/>
    <property type="evidence" value="ECO:0007669"/>
    <property type="project" value="InterPro"/>
</dbReference>
<evidence type="ECO:0000313" key="10">
    <source>
        <dbReference type="Proteomes" id="UP000803884"/>
    </source>
</evidence>
<evidence type="ECO:0000256" key="6">
    <source>
        <dbReference type="SAM" id="MobiDB-lite"/>
    </source>
</evidence>
<feature type="transmembrane region" description="Helical" evidence="7">
    <location>
        <begin position="115"/>
        <end position="134"/>
    </location>
</feature>
<feature type="transmembrane region" description="Helical" evidence="7">
    <location>
        <begin position="368"/>
        <end position="390"/>
    </location>
</feature>
<dbReference type="RefSeq" id="XP_069229900.1">
    <property type="nucleotide sequence ID" value="XM_069373271.1"/>
</dbReference>
<comment type="subcellular location">
    <subcellularLocation>
        <location evidence="1">Membrane</location>
        <topology evidence="1">Multi-pass membrane protein</topology>
    </subcellularLocation>
</comment>
<keyword evidence="2" id="KW-0813">Transport</keyword>
<sequence length="490" mass="54223">MDPNEEKLDHAEEIDEKDTSGTGYTHVEDPVLEKKIVRHLDRRILPWIFILWLLAFIDRSNIGNAKIDGLIDDLNLTGNKYNVSLTVFYILYVLIDIPSNWLLKVVGGGKYLPMLAVAWGIVGTCMGAVKSYGGLIACRLLLGACEGGMFGGIILYLSMFYKRHQLMFRLGVFYCAAPLSGAFGGLLATGLAEIRYGGYNRWPWIFFVEGSITIVVAIVAFFFLPDTPGKAKFLSEEEQWYIVHVLRADLQGAAQSDRIDDEKFSWSAVRMALLNINTIVMSINFFLILVPIYSFSLFLPSIISGLGYHRITAQLFTVPPNFLAFLVVLMASWISDRIKMRGPLIATGLLVAAIGYIMQLAAKSPGVRYAGTFFVASGVFPCSPLILAWLSNNLAPHYVKATGLGFIVAVGNCGAFVATFTYLSEDAPLYITGHAINIGAIGISLILTLGNILYIRWENSARASGKRDARLQHGRENELGYRHPAFRYTL</sequence>
<protein>
    <recommendedName>
        <fullName evidence="8">Major facilitator superfamily (MFS) profile domain-containing protein</fullName>
    </recommendedName>
</protein>
<dbReference type="GO" id="GO:0016020">
    <property type="term" value="C:membrane"/>
    <property type="evidence" value="ECO:0007669"/>
    <property type="project" value="UniProtKB-SubCell"/>
</dbReference>
<evidence type="ECO:0000256" key="4">
    <source>
        <dbReference type="ARBA" id="ARBA00022989"/>
    </source>
</evidence>
<evidence type="ECO:0000259" key="8">
    <source>
        <dbReference type="PROSITE" id="PS50850"/>
    </source>
</evidence>
<feature type="region of interest" description="Disordered" evidence="6">
    <location>
        <begin position="1"/>
        <end position="22"/>
    </location>
</feature>
<dbReference type="InterPro" id="IPR011701">
    <property type="entry name" value="MFS"/>
</dbReference>
<evidence type="ECO:0000256" key="5">
    <source>
        <dbReference type="ARBA" id="ARBA00023136"/>
    </source>
</evidence>
<feature type="transmembrane region" description="Helical" evidence="7">
    <location>
        <begin position="82"/>
        <end position="103"/>
    </location>
</feature>
<dbReference type="Proteomes" id="UP000803884">
    <property type="component" value="Unassembled WGS sequence"/>
</dbReference>
<organism evidence="9 10">
    <name type="scientific">Cladosporium halotolerans</name>
    <dbReference type="NCBI Taxonomy" id="1052096"/>
    <lineage>
        <taxon>Eukaryota</taxon>
        <taxon>Fungi</taxon>
        <taxon>Dikarya</taxon>
        <taxon>Ascomycota</taxon>
        <taxon>Pezizomycotina</taxon>
        <taxon>Dothideomycetes</taxon>
        <taxon>Dothideomycetidae</taxon>
        <taxon>Cladosporiales</taxon>
        <taxon>Cladosporiaceae</taxon>
        <taxon>Cladosporium</taxon>
    </lineage>
</organism>
<reference evidence="9 10" key="1">
    <citation type="journal article" date="2020" name="Microbiol. Resour. Announc.">
        <title>Draft Genome Sequence of a Cladosporium Species Isolated from the Mesophotic Ascidian Didemnum maculosum.</title>
        <authorList>
            <person name="Gioti A."/>
            <person name="Siaperas R."/>
            <person name="Nikolaivits E."/>
            <person name="Le Goff G."/>
            <person name="Ouazzani J."/>
            <person name="Kotoulas G."/>
            <person name="Topakas E."/>
        </authorList>
    </citation>
    <scope>NUCLEOTIDE SEQUENCE [LARGE SCALE GENOMIC DNA]</scope>
    <source>
        <strain evidence="9 10">TM138-S3</strain>
    </source>
</reference>
<dbReference type="SUPFAM" id="SSF103473">
    <property type="entry name" value="MFS general substrate transporter"/>
    <property type="match status" value="1"/>
</dbReference>
<evidence type="ECO:0000256" key="1">
    <source>
        <dbReference type="ARBA" id="ARBA00004141"/>
    </source>
</evidence>
<keyword evidence="4 7" id="KW-1133">Transmembrane helix</keyword>
<feature type="transmembrane region" description="Helical" evidence="7">
    <location>
        <begin position="272"/>
        <end position="299"/>
    </location>
</feature>
<proteinExistence type="predicted"/>
<feature type="transmembrane region" description="Helical" evidence="7">
    <location>
        <begin position="171"/>
        <end position="192"/>
    </location>
</feature>
<dbReference type="GeneID" id="96006109"/>
<dbReference type="EMBL" id="JAAQHG020000013">
    <property type="protein sequence ID" value="KAL1586795.1"/>
    <property type="molecule type" value="Genomic_DNA"/>
</dbReference>
<accession>A0AB34KTZ3</accession>
<feature type="transmembrane region" description="Helical" evidence="7">
    <location>
        <begin position="402"/>
        <end position="423"/>
    </location>
</feature>
<dbReference type="PANTHER" id="PTHR43791:SF5">
    <property type="entry name" value="MAJOR FACILITATOR SUPERFAMILY (MFS) PROFILE DOMAIN-CONTAINING PROTEIN"/>
    <property type="match status" value="1"/>
</dbReference>
<keyword evidence="3 7" id="KW-0812">Transmembrane</keyword>
<dbReference type="InterPro" id="IPR020846">
    <property type="entry name" value="MFS_dom"/>
</dbReference>
<dbReference type="AlphaFoldDB" id="A0AB34KTZ3"/>
<dbReference type="InterPro" id="IPR036259">
    <property type="entry name" value="MFS_trans_sf"/>
</dbReference>
<dbReference type="FunFam" id="1.20.1250.20:FF:000034">
    <property type="entry name" value="MFS general substrate transporter"/>
    <property type="match status" value="1"/>
</dbReference>
<evidence type="ECO:0000256" key="2">
    <source>
        <dbReference type="ARBA" id="ARBA00022448"/>
    </source>
</evidence>
<keyword evidence="5 7" id="KW-0472">Membrane</keyword>
<dbReference type="Pfam" id="PF07690">
    <property type="entry name" value="MFS_1"/>
    <property type="match status" value="1"/>
</dbReference>
<feature type="compositionally biased region" description="Basic and acidic residues" evidence="6">
    <location>
        <begin position="1"/>
        <end position="11"/>
    </location>
</feature>
<feature type="transmembrane region" description="Helical" evidence="7">
    <location>
        <begin position="343"/>
        <end position="362"/>
    </location>
</feature>
<feature type="transmembrane region" description="Helical" evidence="7">
    <location>
        <begin position="44"/>
        <end position="62"/>
    </location>
</feature>
<dbReference type="PROSITE" id="PS50850">
    <property type="entry name" value="MFS"/>
    <property type="match status" value="1"/>
</dbReference>
<feature type="transmembrane region" description="Helical" evidence="7">
    <location>
        <begin position="140"/>
        <end position="159"/>
    </location>
</feature>
<dbReference type="FunFam" id="1.20.1250.20:FF:000013">
    <property type="entry name" value="MFS general substrate transporter"/>
    <property type="match status" value="1"/>
</dbReference>
<evidence type="ECO:0000256" key="3">
    <source>
        <dbReference type="ARBA" id="ARBA00022692"/>
    </source>
</evidence>
<feature type="transmembrane region" description="Helical" evidence="7">
    <location>
        <begin position="435"/>
        <end position="457"/>
    </location>
</feature>
<feature type="transmembrane region" description="Helical" evidence="7">
    <location>
        <begin position="311"/>
        <end position="331"/>
    </location>
</feature>
<keyword evidence="10" id="KW-1185">Reference proteome</keyword>
<feature type="domain" description="Major facilitator superfamily (MFS) profile" evidence="8">
    <location>
        <begin position="44"/>
        <end position="451"/>
    </location>
</feature>
<evidence type="ECO:0000256" key="7">
    <source>
        <dbReference type="SAM" id="Phobius"/>
    </source>
</evidence>
<dbReference type="PANTHER" id="PTHR43791">
    <property type="entry name" value="PERMEASE-RELATED"/>
    <property type="match status" value="1"/>
</dbReference>
<feature type="transmembrane region" description="Helical" evidence="7">
    <location>
        <begin position="204"/>
        <end position="224"/>
    </location>
</feature>
<dbReference type="Gene3D" id="1.20.1250.20">
    <property type="entry name" value="MFS general substrate transporter like domains"/>
    <property type="match status" value="2"/>
</dbReference>
<evidence type="ECO:0000313" key="9">
    <source>
        <dbReference type="EMBL" id="KAL1586795.1"/>
    </source>
</evidence>
<comment type="caution">
    <text evidence="9">The sequence shown here is derived from an EMBL/GenBank/DDBJ whole genome shotgun (WGS) entry which is preliminary data.</text>
</comment>
<gene>
    <name evidence="9" type="ORF">WHR41_04665</name>
</gene>
<name>A0AB34KTZ3_9PEZI</name>